<dbReference type="PROSITE" id="PS51352">
    <property type="entry name" value="THIOREDOXIN_2"/>
    <property type="match status" value="1"/>
</dbReference>
<dbReference type="Proteomes" id="UP001197247">
    <property type="component" value="Unassembled WGS sequence"/>
</dbReference>
<evidence type="ECO:0000256" key="6">
    <source>
        <dbReference type="SAM" id="SignalP"/>
    </source>
</evidence>
<dbReference type="CDD" id="cd02966">
    <property type="entry name" value="TlpA_like_family"/>
    <property type="match status" value="1"/>
</dbReference>
<dbReference type="RefSeq" id="WP_214153928.1">
    <property type="nucleotide sequence ID" value="NZ_JAHBAY010000001.1"/>
</dbReference>
<dbReference type="SUPFAM" id="SSF52833">
    <property type="entry name" value="Thioredoxin-like"/>
    <property type="match status" value="1"/>
</dbReference>
<evidence type="ECO:0000256" key="3">
    <source>
        <dbReference type="ARBA" id="ARBA00022968"/>
    </source>
</evidence>
<evidence type="ECO:0000256" key="5">
    <source>
        <dbReference type="ARBA" id="ARBA00023284"/>
    </source>
</evidence>
<feature type="signal peptide" evidence="6">
    <location>
        <begin position="1"/>
        <end position="23"/>
    </location>
</feature>
<dbReference type="PROSITE" id="PS51257">
    <property type="entry name" value="PROKAR_LIPOPROTEIN"/>
    <property type="match status" value="1"/>
</dbReference>
<keyword evidence="5" id="KW-0676">Redox-active center</keyword>
<dbReference type="InterPro" id="IPR000866">
    <property type="entry name" value="AhpC/TSA"/>
</dbReference>
<comment type="caution">
    <text evidence="8">The sequence shown here is derived from an EMBL/GenBank/DDBJ whole genome shotgun (WGS) entry which is preliminary data.</text>
</comment>
<keyword evidence="9" id="KW-1185">Reference proteome</keyword>
<feature type="domain" description="Thioredoxin" evidence="7">
    <location>
        <begin position="45"/>
        <end position="186"/>
    </location>
</feature>
<gene>
    <name evidence="8" type="ORF">KIH74_02365</name>
</gene>
<proteinExistence type="predicted"/>
<evidence type="ECO:0000313" key="9">
    <source>
        <dbReference type="Proteomes" id="UP001197247"/>
    </source>
</evidence>
<keyword evidence="6" id="KW-0732">Signal</keyword>
<dbReference type="InterPro" id="IPR017937">
    <property type="entry name" value="Thioredoxin_CS"/>
</dbReference>
<protein>
    <submittedName>
        <fullName evidence="8">TlpA family protein disulfide reductase</fullName>
    </submittedName>
</protein>
<dbReference type="PANTHER" id="PTHR42852">
    <property type="entry name" value="THIOL:DISULFIDE INTERCHANGE PROTEIN DSBE"/>
    <property type="match status" value="1"/>
</dbReference>
<evidence type="ECO:0000259" key="7">
    <source>
        <dbReference type="PROSITE" id="PS51352"/>
    </source>
</evidence>
<evidence type="ECO:0000256" key="2">
    <source>
        <dbReference type="ARBA" id="ARBA00022748"/>
    </source>
</evidence>
<feature type="chain" id="PRO_5046544224" evidence="6">
    <location>
        <begin position="24"/>
        <end position="191"/>
    </location>
</feature>
<dbReference type="Pfam" id="PF00578">
    <property type="entry name" value="AhpC-TSA"/>
    <property type="match status" value="1"/>
</dbReference>
<keyword evidence="4" id="KW-1015">Disulfide bond</keyword>
<name>A0ABS5T9K1_9ACTN</name>
<evidence type="ECO:0000313" key="8">
    <source>
        <dbReference type="EMBL" id="MBT0767750.1"/>
    </source>
</evidence>
<keyword evidence="2" id="KW-0201">Cytochrome c-type biogenesis</keyword>
<evidence type="ECO:0000256" key="4">
    <source>
        <dbReference type="ARBA" id="ARBA00023157"/>
    </source>
</evidence>
<evidence type="ECO:0000256" key="1">
    <source>
        <dbReference type="ARBA" id="ARBA00004196"/>
    </source>
</evidence>
<sequence>MFSQGRRRAVPAALAVAALLTVAGCSGSSSSDGTSVDGGALQVIPAADRKAPIEMSGTTVDGEKLDISTLRGKPLVMNVWGSWCGPCRTEAPALQAAYEELGDSTSFVGIAFRDTETGAKTHEKEFGITYPSLFDEGSLLLNLNGAVTSQSIPVTLILDEQGRIAGRYVGTVTKVTLMDLVEDVEKSSEAA</sequence>
<dbReference type="EMBL" id="JAHBAY010000001">
    <property type="protein sequence ID" value="MBT0767750.1"/>
    <property type="molecule type" value="Genomic_DNA"/>
</dbReference>
<dbReference type="InterPro" id="IPR050553">
    <property type="entry name" value="Thioredoxin_ResA/DsbE_sf"/>
</dbReference>
<keyword evidence="3" id="KW-0735">Signal-anchor</keyword>
<dbReference type="PANTHER" id="PTHR42852:SF6">
    <property type="entry name" value="THIOL:DISULFIDE INTERCHANGE PROTEIN DSBE"/>
    <property type="match status" value="1"/>
</dbReference>
<dbReference type="PROSITE" id="PS00194">
    <property type="entry name" value="THIOREDOXIN_1"/>
    <property type="match status" value="1"/>
</dbReference>
<organism evidence="8 9">
    <name type="scientific">Kineosporia corallincola</name>
    <dbReference type="NCBI Taxonomy" id="2835133"/>
    <lineage>
        <taxon>Bacteria</taxon>
        <taxon>Bacillati</taxon>
        <taxon>Actinomycetota</taxon>
        <taxon>Actinomycetes</taxon>
        <taxon>Kineosporiales</taxon>
        <taxon>Kineosporiaceae</taxon>
        <taxon>Kineosporia</taxon>
    </lineage>
</organism>
<dbReference type="Gene3D" id="3.40.30.10">
    <property type="entry name" value="Glutaredoxin"/>
    <property type="match status" value="1"/>
</dbReference>
<dbReference type="InterPro" id="IPR036249">
    <property type="entry name" value="Thioredoxin-like_sf"/>
</dbReference>
<dbReference type="InterPro" id="IPR013766">
    <property type="entry name" value="Thioredoxin_domain"/>
</dbReference>
<reference evidence="8 9" key="1">
    <citation type="submission" date="2021-05" db="EMBL/GenBank/DDBJ databases">
        <title>Kineosporia and Streptomyces sp. nov. two new marine actinobacteria isolated from Coral.</title>
        <authorList>
            <person name="Buangrab K."/>
            <person name="Sutthacheep M."/>
            <person name="Yeemin T."/>
            <person name="Harunari E."/>
            <person name="Igarashi Y."/>
            <person name="Kanchanasin P."/>
            <person name="Tanasupawat S."/>
            <person name="Phongsopitanun W."/>
        </authorList>
    </citation>
    <scope>NUCLEOTIDE SEQUENCE [LARGE SCALE GENOMIC DNA]</scope>
    <source>
        <strain evidence="8 9">J2-2</strain>
    </source>
</reference>
<accession>A0ABS5T9K1</accession>
<comment type="subcellular location">
    <subcellularLocation>
        <location evidence="1">Cell envelope</location>
    </subcellularLocation>
</comment>
<keyword evidence="3" id="KW-0812">Transmembrane</keyword>